<gene>
    <name evidence="2" type="ORF">QWJ38_16155</name>
</gene>
<feature type="signal peptide" evidence="1">
    <location>
        <begin position="1"/>
        <end position="24"/>
    </location>
</feature>
<comment type="caution">
    <text evidence="2">The sequence shown here is derived from an EMBL/GenBank/DDBJ whole genome shotgun (WGS) entry which is preliminary data.</text>
</comment>
<keyword evidence="1" id="KW-0732">Signal</keyword>
<organism evidence="2 3">
    <name type="scientific">Roseateles violae</name>
    <dbReference type="NCBI Taxonomy" id="3058042"/>
    <lineage>
        <taxon>Bacteria</taxon>
        <taxon>Pseudomonadati</taxon>
        <taxon>Pseudomonadota</taxon>
        <taxon>Betaproteobacteria</taxon>
        <taxon>Burkholderiales</taxon>
        <taxon>Sphaerotilaceae</taxon>
        <taxon>Roseateles</taxon>
    </lineage>
</organism>
<accession>A0ABT8DX38</accession>
<protein>
    <submittedName>
        <fullName evidence="2">Transporter</fullName>
    </submittedName>
</protein>
<evidence type="ECO:0000313" key="2">
    <source>
        <dbReference type="EMBL" id="MDN3921823.1"/>
    </source>
</evidence>
<proteinExistence type="predicted"/>
<reference evidence="2 3" key="1">
    <citation type="submission" date="2023-06" db="EMBL/GenBank/DDBJ databases">
        <title>Pelomonas sp. PFR6 16S ribosomal RNA gene Genome sequencing and assembly.</title>
        <authorList>
            <person name="Woo H."/>
        </authorList>
    </citation>
    <scope>NUCLEOTIDE SEQUENCE [LARGE SCALE GENOMIC DNA]</scope>
    <source>
        <strain evidence="2 3">PFR6</strain>
    </source>
</reference>
<evidence type="ECO:0000313" key="3">
    <source>
        <dbReference type="Proteomes" id="UP001228044"/>
    </source>
</evidence>
<dbReference type="EMBL" id="JAUHHC010000004">
    <property type="protein sequence ID" value="MDN3921823.1"/>
    <property type="molecule type" value="Genomic_DNA"/>
</dbReference>
<sequence>MKSIQCVTVVTGLALLLQAGPARAEEALVTDRPDFVESSDVVGRGRLQLETSLAGERSTANGVHVKGLATPTLLRLGVAEDWELRLETEGWRRETSSGGGASEQGFADLALGAKWHWRDGDAERGLPGLAWLLHVDLASGSAAFRGAGTRPSLRLSAEWDLPAGYNLGLMPGLYHDHNEAGHGFVGGILALSLGRQFSAALHAFVELAGQQLAADKNGGQQISFDTGLSYLLGDSLQIDAAIFCGLNKRTPQLQWTAGVSKRF</sequence>
<dbReference type="RefSeq" id="WP_290360129.1">
    <property type="nucleotide sequence ID" value="NZ_JAUHHC010000004.1"/>
</dbReference>
<dbReference type="Proteomes" id="UP001228044">
    <property type="component" value="Unassembled WGS sequence"/>
</dbReference>
<evidence type="ECO:0000256" key="1">
    <source>
        <dbReference type="SAM" id="SignalP"/>
    </source>
</evidence>
<dbReference type="InterPro" id="IPR025737">
    <property type="entry name" value="FApF"/>
</dbReference>
<dbReference type="Pfam" id="PF13557">
    <property type="entry name" value="Phenol_MetA_deg"/>
    <property type="match status" value="1"/>
</dbReference>
<keyword evidence="3" id="KW-1185">Reference proteome</keyword>
<name>A0ABT8DX38_9BURK</name>
<feature type="chain" id="PRO_5045487258" evidence="1">
    <location>
        <begin position="25"/>
        <end position="263"/>
    </location>
</feature>